<dbReference type="InterPro" id="IPR051796">
    <property type="entry name" value="ISF_SsuE-like"/>
</dbReference>
<keyword evidence="2" id="KW-0288">FMN</keyword>
<gene>
    <name evidence="4" type="ORF">H8717_03530</name>
</gene>
<dbReference type="Gene3D" id="3.40.50.360">
    <property type="match status" value="1"/>
</dbReference>
<evidence type="ECO:0000259" key="3">
    <source>
        <dbReference type="Pfam" id="PF03358"/>
    </source>
</evidence>
<accession>A0ABR7NH05</accession>
<dbReference type="InterPro" id="IPR005025">
    <property type="entry name" value="FMN_Rdtase-like_dom"/>
</dbReference>
<dbReference type="PANTHER" id="PTHR43278:SF2">
    <property type="entry name" value="IRON-SULFUR FLAVOPROTEIN"/>
    <property type="match status" value="1"/>
</dbReference>
<proteinExistence type="predicted"/>
<sequence>MKCLILQGSPRPQGNTASLTGPFEEELRTLGNECAAVRLYEKKILPCTACRRCQNDWSSFFCVQKDDMEELARRVLESDLLVLATPIYSWYCTPPMKAALDRLVYGLNKYYGERRGPSLWAGKRLALITTCGYRPERGADLWEEGMRRYCKHSGLRYQGMLTERHLGYNTVFFDGEKERRAREFARKLSVED</sequence>
<dbReference type="EMBL" id="JACRTB010000005">
    <property type="protein sequence ID" value="MBC8575485.1"/>
    <property type="molecule type" value="Genomic_DNA"/>
</dbReference>
<protein>
    <submittedName>
        <fullName evidence="4">Flavodoxin family protein</fullName>
    </submittedName>
</protein>
<dbReference type="PANTHER" id="PTHR43278">
    <property type="entry name" value="NAD(P)H-DEPENDENT FMN-CONTAINING OXIDOREDUCTASE YWQN-RELATED"/>
    <property type="match status" value="1"/>
</dbReference>
<feature type="domain" description="NADPH-dependent FMN reductase-like" evidence="3">
    <location>
        <begin position="1"/>
        <end position="133"/>
    </location>
</feature>
<dbReference type="RefSeq" id="WP_262399114.1">
    <property type="nucleotide sequence ID" value="NZ_JACRTB010000005.1"/>
</dbReference>
<evidence type="ECO:0000313" key="4">
    <source>
        <dbReference type="EMBL" id="MBC8575485.1"/>
    </source>
</evidence>
<comment type="caution">
    <text evidence="4">The sequence shown here is derived from an EMBL/GenBank/DDBJ whole genome shotgun (WGS) entry which is preliminary data.</text>
</comment>
<dbReference type="SUPFAM" id="SSF52218">
    <property type="entry name" value="Flavoproteins"/>
    <property type="match status" value="1"/>
</dbReference>
<dbReference type="Pfam" id="PF03358">
    <property type="entry name" value="FMN_red"/>
    <property type="match status" value="1"/>
</dbReference>
<name>A0ABR7NH05_9FIRM</name>
<keyword evidence="5" id="KW-1185">Reference proteome</keyword>
<organism evidence="4 5">
    <name type="scientific">Yanshouia hominis</name>
    <dbReference type="NCBI Taxonomy" id="2763673"/>
    <lineage>
        <taxon>Bacteria</taxon>
        <taxon>Bacillati</taxon>
        <taxon>Bacillota</taxon>
        <taxon>Clostridia</taxon>
        <taxon>Eubacteriales</taxon>
        <taxon>Oscillospiraceae</taxon>
        <taxon>Yanshouia</taxon>
    </lineage>
</organism>
<evidence type="ECO:0000313" key="5">
    <source>
        <dbReference type="Proteomes" id="UP000658131"/>
    </source>
</evidence>
<dbReference type="Proteomes" id="UP000658131">
    <property type="component" value="Unassembled WGS sequence"/>
</dbReference>
<evidence type="ECO:0000256" key="2">
    <source>
        <dbReference type="ARBA" id="ARBA00022643"/>
    </source>
</evidence>
<dbReference type="InterPro" id="IPR029039">
    <property type="entry name" value="Flavoprotein-like_sf"/>
</dbReference>
<keyword evidence="1" id="KW-0285">Flavoprotein</keyword>
<evidence type="ECO:0000256" key="1">
    <source>
        <dbReference type="ARBA" id="ARBA00022630"/>
    </source>
</evidence>
<reference evidence="4 5" key="1">
    <citation type="submission" date="2020-08" db="EMBL/GenBank/DDBJ databases">
        <title>Genome public.</title>
        <authorList>
            <person name="Liu C."/>
            <person name="Sun Q."/>
        </authorList>
    </citation>
    <scope>NUCLEOTIDE SEQUENCE [LARGE SCALE GENOMIC DNA]</scope>
    <source>
        <strain evidence="4 5">BX1</strain>
    </source>
</reference>